<feature type="chain" id="PRO_5003310323" description="Outer membrane protein beta-barrel domain-containing protein" evidence="1">
    <location>
        <begin position="20"/>
        <end position="266"/>
    </location>
</feature>
<keyword evidence="1" id="KW-0732">Signal</keyword>
<dbReference type="OrthoDB" id="1121518at2"/>
<evidence type="ECO:0000256" key="1">
    <source>
        <dbReference type="SAM" id="SignalP"/>
    </source>
</evidence>
<protein>
    <recommendedName>
        <fullName evidence="4">Outer membrane protein beta-barrel domain-containing protein</fullName>
    </recommendedName>
</protein>
<gene>
    <name evidence="2" type="ordered locus">Halhy_5635</name>
</gene>
<dbReference type="HOGENOM" id="CLU_1044961_0_0_10"/>
<name>F4KUQ5_HALH1</name>
<evidence type="ECO:0000313" key="3">
    <source>
        <dbReference type="Proteomes" id="UP000008461"/>
    </source>
</evidence>
<feature type="signal peptide" evidence="1">
    <location>
        <begin position="1"/>
        <end position="19"/>
    </location>
</feature>
<dbReference type="Proteomes" id="UP000008461">
    <property type="component" value="Chromosome"/>
</dbReference>
<reference evidence="2 3" key="1">
    <citation type="journal article" date="2011" name="Stand. Genomic Sci.">
        <title>Complete genome sequence of Haliscomenobacter hydrossis type strain (O).</title>
        <authorList>
            <consortium name="US DOE Joint Genome Institute (JGI-PGF)"/>
            <person name="Daligault H."/>
            <person name="Lapidus A."/>
            <person name="Zeytun A."/>
            <person name="Nolan M."/>
            <person name="Lucas S."/>
            <person name="Del Rio T.G."/>
            <person name="Tice H."/>
            <person name="Cheng J.F."/>
            <person name="Tapia R."/>
            <person name="Han C."/>
            <person name="Goodwin L."/>
            <person name="Pitluck S."/>
            <person name="Liolios K."/>
            <person name="Pagani I."/>
            <person name="Ivanova N."/>
            <person name="Huntemann M."/>
            <person name="Mavromatis K."/>
            <person name="Mikhailova N."/>
            <person name="Pati A."/>
            <person name="Chen A."/>
            <person name="Palaniappan K."/>
            <person name="Land M."/>
            <person name="Hauser L."/>
            <person name="Brambilla E.M."/>
            <person name="Rohde M."/>
            <person name="Verbarg S."/>
            <person name="Goker M."/>
            <person name="Bristow J."/>
            <person name="Eisen J.A."/>
            <person name="Markowitz V."/>
            <person name="Hugenholtz P."/>
            <person name="Kyrpides N.C."/>
            <person name="Klenk H.P."/>
            <person name="Woyke T."/>
        </authorList>
    </citation>
    <scope>NUCLEOTIDE SEQUENCE [LARGE SCALE GENOMIC DNA]</scope>
    <source>
        <strain evidence="3">ATCC 27775 / DSM 1100 / LMG 10767 / O</strain>
    </source>
</reference>
<dbReference type="RefSeq" id="WP_013767987.1">
    <property type="nucleotide sequence ID" value="NC_015510.1"/>
</dbReference>
<keyword evidence="3" id="KW-1185">Reference proteome</keyword>
<reference key="2">
    <citation type="submission" date="2011-04" db="EMBL/GenBank/DDBJ databases">
        <title>Complete sequence of chromosome of Haliscomenobacter hydrossis DSM 1100.</title>
        <authorList>
            <consortium name="US DOE Joint Genome Institute (JGI-PGF)"/>
            <person name="Lucas S."/>
            <person name="Han J."/>
            <person name="Lapidus A."/>
            <person name="Bruce D."/>
            <person name="Goodwin L."/>
            <person name="Pitluck S."/>
            <person name="Peters L."/>
            <person name="Kyrpides N."/>
            <person name="Mavromatis K."/>
            <person name="Ivanova N."/>
            <person name="Ovchinnikova G."/>
            <person name="Pagani I."/>
            <person name="Daligault H."/>
            <person name="Detter J.C."/>
            <person name="Han C."/>
            <person name="Land M."/>
            <person name="Hauser L."/>
            <person name="Markowitz V."/>
            <person name="Cheng J.-F."/>
            <person name="Hugenholtz P."/>
            <person name="Woyke T."/>
            <person name="Wu D."/>
            <person name="Verbarg S."/>
            <person name="Frueling A."/>
            <person name="Brambilla E."/>
            <person name="Klenk H.-P."/>
            <person name="Eisen J.A."/>
        </authorList>
    </citation>
    <scope>NUCLEOTIDE SEQUENCE</scope>
    <source>
        <strain>DSM 1100</strain>
    </source>
</reference>
<dbReference type="STRING" id="760192.Halhy_5635"/>
<proteinExistence type="predicted"/>
<accession>F4KUQ5</accession>
<organism evidence="2 3">
    <name type="scientific">Haliscomenobacter hydrossis (strain ATCC 27775 / DSM 1100 / LMG 10767 / O)</name>
    <dbReference type="NCBI Taxonomy" id="760192"/>
    <lineage>
        <taxon>Bacteria</taxon>
        <taxon>Pseudomonadati</taxon>
        <taxon>Bacteroidota</taxon>
        <taxon>Saprospiria</taxon>
        <taxon>Saprospirales</taxon>
        <taxon>Haliscomenobacteraceae</taxon>
        <taxon>Haliscomenobacter</taxon>
    </lineage>
</organism>
<evidence type="ECO:0000313" key="2">
    <source>
        <dbReference type="EMBL" id="AEE53458.1"/>
    </source>
</evidence>
<evidence type="ECO:0008006" key="4">
    <source>
        <dbReference type="Google" id="ProtNLM"/>
    </source>
</evidence>
<sequence>MKYALYLCFVLFLAGSSLYGQDAALEPATGTNNDLVILKTGKRLRGEILKYEVGKEMIFLTDAGIRMKIPAEVLERFVAGARMGEINNSLKPEKPEKPFLAAGNFYNNFAQVMPFGAKTAGNSSTGFGFEYSFGMQMSPKLGLGVGTGMNFMFGSLSDRLIPLVAEIRYYNNPERRHRAYALLDSGYSMGWMADKTSEAYSLKGGWRIHPALGVAWNSRGGSRFSTELGFLHQRATLVEDWWESSRWKRENDYKMNRWVFKMGLLF</sequence>
<dbReference type="KEGG" id="hhy:Halhy_5635"/>
<dbReference type="EMBL" id="CP002691">
    <property type="protein sequence ID" value="AEE53458.1"/>
    <property type="molecule type" value="Genomic_DNA"/>
</dbReference>
<dbReference type="AlphaFoldDB" id="F4KUQ5"/>